<dbReference type="RefSeq" id="WP_229342687.1">
    <property type="nucleotide sequence ID" value="NZ_JAINUL010000001.1"/>
</dbReference>
<feature type="compositionally biased region" description="Polar residues" evidence="1">
    <location>
        <begin position="1"/>
        <end position="21"/>
    </location>
</feature>
<comment type="caution">
    <text evidence="3">The sequence shown here is derived from an EMBL/GenBank/DDBJ whole genome shotgun (WGS) entry which is preliminary data.</text>
</comment>
<feature type="compositionally biased region" description="Pro residues" evidence="1">
    <location>
        <begin position="362"/>
        <end position="373"/>
    </location>
</feature>
<feature type="compositionally biased region" description="Basic and acidic residues" evidence="1">
    <location>
        <begin position="308"/>
        <end position="320"/>
    </location>
</feature>
<feature type="region of interest" description="Disordered" evidence="1">
    <location>
        <begin position="308"/>
        <end position="423"/>
    </location>
</feature>
<dbReference type="InterPro" id="IPR046704">
    <property type="entry name" value="DUF6777"/>
</dbReference>
<sequence>MTTQPSGPGQEPQRPTQSSQPPAGRPTGPPSGPLSGGRQGPPQTPPPAPPSGATPPGPPGPPAKGPWWRSVPKLATALVAVAAAVVLAVVLTRPGGSPSARGEVFLQPAAATGPAPFTESTVTREALPPPQSPAPSARSTTPGTGTTATPSISGSAPGLYGGTRSVASCDVEKQVRALSAQPAKNEAFASALGIRPESVPGYLRALTPVQLRTDTRVTNHGYRDGKATAYQAVLQAGTAVLIDDRGVPRVRCACGNPLGAPVALPADTKRHGQPWSSYQPSKVVVIAPSETVVHKFVIYDHHDGGWFERGRGDHRGEQDKPVPPPVLPPSPVTPSHPAPATSAQPPSPPPPSRSPAESAPGSSPPPPSAPPSAPASQPASEPASKPVSGPASKPASGPASKPASEPPPGKPADSGTPSAQGPR</sequence>
<reference evidence="3 4" key="1">
    <citation type="submission" date="2021-08" db="EMBL/GenBank/DDBJ databases">
        <title>Genomic Architecture of Streptomyces flavotricini NGL1 and Streptomyces erythrochromogenes HMS4 With Differential Plant Beneficial attributes and laccase production capabilities.</title>
        <authorList>
            <person name="Salwan R."/>
            <person name="Kaur R."/>
            <person name="Sharma V."/>
        </authorList>
    </citation>
    <scope>NUCLEOTIDE SEQUENCE [LARGE SCALE GENOMIC DNA]</scope>
    <source>
        <strain evidence="3 4">NGL1</strain>
    </source>
</reference>
<evidence type="ECO:0000259" key="2">
    <source>
        <dbReference type="Pfam" id="PF20568"/>
    </source>
</evidence>
<feature type="domain" description="DUF6777" evidence="2">
    <location>
        <begin position="151"/>
        <end position="312"/>
    </location>
</feature>
<gene>
    <name evidence="3" type="ORF">K7B10_33665</name>
</gene>
<feature type="region of interest" description="Disordered" evidence="1">
    <location>
        <begin position="1"/>
        <end position="67"/>
    </location>
</feature>
<proteinExistence type="predicted"/>
<keyword evidence="4" id="KW-1185">Reference proteome</keyword>
<evidence type="ECO:0000313" key="3">
    <source>
        <dbReference type="EMBL" id="MCC0099642.1"/>
    </source>
</evidence>
<organism evidence="3 4">
    <name type="scientific">Streptomyces flavotricini</name>
    <dbReference type="NCBI Taxonomy" id="66888"/>
    <lineage>
        <taxon>Bacteria</taxon>
        <taxon>Bacillati</taxon>
        <taxon>Actinomycetota</taxon>
        <taxon>Actinomycetes</taxon>
        <taxon>Kitasatosporales</taxon>
        <taxon>Streptomycetaceae</taxon>
        <taxon>Streptomyces</taxon>
    </lineage>
</organism>
<dbReference type="Pfam" id="PF20568">
    <property type="entry name" value="DUF6777"/>
    <property type="match status" value="1"/>
</dbReference>
<accession>A0ABS8EER1</accession>
<name>A0ABS8EER1_9ACTN</name>
<feature type="region of interest" description="Disordered" evidence="1">
    <location>
        <begin position="115"/>
        <end position="157"/>
    </location>
</feature>
<dbReference type="Proteomes" id="UP001520654">
    <property type="component" value="Unassembled WGS sequence"/>
</dbReference>
<feature type="compositionally biased region" description="Pro residues" evidence="1">
    <location>
        <begin position="42"/>
        <end position="64"/>
    </location>
</feature>
<dbReference type="EMBL" id="JAINUL010000001">
    <property type="protein sequence ID" value="MCC0099642.1"/>
    <property type="molecule type" value="Genomic_DNA"/>
</dbReference>
<evidence type="ECO:0000256" key="1">
    <source>
        <dbReference type="SAM" id="MobiDB-lite"/>
    </source>
</evidence>
<evidence type="ECO:0000313" key="4">
    <source>
        <dbReference type="Proteomes" id="UP001520654"/>
    </source>
</evidence>
<protein>
    <recommendedName>
        <fullName evidence="2">DUF6777 domain-containing protein</fullName>
    </recommendedName>
</protein>
<feature type="compositionally biased region" description="Pro residues" evidence="1">
    <location>
        <begin position="321"/>
        <end position="337"/>
    </location>
</feature>
<feature type="compositionally biased region" description="Low complexity" evidence="1">
    <location>
        <begin position="374"/>
        <end position="386"/>
    </location>
</feature>
<feature type="compositionally biased region" description="Low complexity" evidence="1">
    <location>
        <begin position="134"/>
        <end position="157"/>
    </location>
</feature>
<feature type="compositionally biased region" description="Pro residues" evidence="1">
    <location>
        <begin position="23"/>
        <end position="32"/>
    </location>
</feature>